<evidence type="ECO:0000313" key="7">
    <source>
        <dbReference type="Proteomes" id="UP000186601"/>
    </source>
</evidence>
<dbReference type="SUPFAM" id="SSF53178">
    <property type="entry name" value="Peptidyl-tRNA hydrolase-like"/>
    <property type="match status" value="1"/>
</dbReference>
<evidence type="ECO:0000256" key="3">
    <source>
        <dbReference type="ARBA" id="ARBA00022801"/>
    </source>
</evidence>
<keyword evidence="4" id="KW-0694">RNA-binding</keyword>
<evidence type="ECO:0000313" key="6">
    <source>
        <dbReference type="EMBL" id="PSR78753.1"/>
    </source>
</evidence>
<dbReference type="PROSITE" id="PS01196">
    <property type="entry name" value="PEPT_TRNA_HYDROL_2"/>
    <property type="match status" value="1"/>
</dbReference>
<protein>
    <recommendedName>
        <fullName evidence="1">peptidyl-tRNA hydrolase</fullName>
        <ecNumber evidence="1">3.1.1.29</ecNumber>
    </recommendedName>
</protein>
<dbReference type="Proteomes" id="UP000186601">
    <property type="component" value="Unassembled WGS sequence"/>
</dbReference>
<dbReference type="InterPro" id="IPR001328">
    <property type="entry name" value="Pept_tRNA_hydro"/>
</dbReference>
<dbReference type="PANTHER" id="PTHR17224:SF1">
    <property type="entry name" value="PEPTIDYL-TRNA HYDROLASE"/>
    <property type="match status" value="1"/>
</dbReference>
<keyword evidence="7" id="KW-1185">Reference proteome</keyword>
<dbReference type="Pfam" id="PF01195">
    <property type="entry name" value="Pept_tRNA_hydro"/>
    <property type="match status" value="1"/>
</dbReference>
<evidence type="ECO:0000256" key="1">
    <source>
        <dbReference type="ARBA" id="ARBA00013260"/>
    </source>
</evidence>
<dbReference type="OrthoDB" id="1711136at2759"/>
<dbReference type="GO" id="GO:0000049">
    <property type="term" value="F:tRNA binding"/>
    <property type="evidence" value="ECO:0007669"/>
    <property type="project" value="UniProtKB-KW"/>
</dbReference>
<keyword evidence="3" id="KW-0378">Hydrolase</keyword>
<gene>
    <name evidence="6" type="ORF">PHLCEN_2v7288</name>
</gene>
<keyword evidence="2" id="KW-0820">tRNA-binding</keyword>
<evidence type="ECO:0000256" key="2">
    <source>
        <dbReference type="ARBA" id="ARBA00022555"/>
    </source>
</evidence>
<comment type="caution">
    <text evidence="6">The sequence shown here is derived from an EMBL/GenBank/DDBJ whole genome shotgun (WGS) entry which is preliminary data.</text>
</comment>
<evidence type="ECO:0000256" key="4">
    <source>
        <dbReference type="ARBA" id="ARBA00022884"/>
    </source>
</evidence>
<proteinExistence type="inferred from homology"/>
<sequence>MKGLAANTNVTIGDTLVNLILYKPTIRHAGGAPSSMIVIHDSLSHKPGIISPKFGGSANGHNGLRSIISALGGNMDFYRLRIGIGRGEGDVAEYVLGKLSPTERELWGSDGQGIDRVWQELEKVSQSLLRPG</sequence>
<dbReference type="EC" id="3.1.1.29" evidence="1"/>
<evidence type="ECO:0000256" key="5">
    <source>
        <dbReference type="ARBA" id="ARBA00038063"/>
    </source>
</evidence>
<reference evidence="6 7" key="1">
    <citation type="submission" date="2018-02" db="EMBL/GenBank/DDBJ databases">
        <title>Genome sequence of the basidiomycete white-rot fungus Phlebia centrifuga.</title>
        <authorList>
            <person name="Granchi Z."/>
            <person name="Peng M."/>
            <person name="de Vries R.P."/>
            <person name="Hilden K."/>
            <person name="Makela M.R."/>
            <person name="Grigoriev I."/>
            <person name="Riley R."/>
        </authorList>
    </citation>
    <scope>NUCLEOTIDE SEQUENCE [LARGE SCALE GENOMIC DNA]</scope>
    <source>
        <strain evidence="6 7">FBCC195</strain>
    </source>
</reference>
<dbReference type="EMBL" id="MLYV02000726">
    <property type="protein sequence ID" value="PSR78753.1"/>
    <property type="molecule type" value="Genomic_DNA"/>
</dbReference>
<name>A0A2R6NX39_9APHY</name>
<comment type="similarity">
    <text evidence="5">Belongs to the PTH family.</text>
</comment>
<dbReference type="PANTHER" id="PTHR17224">
    <property type="entry name" value="PEPTIDYL-TRNA HYDROLASE"/>
    <property type="match status" value="1"/>
</dbReference>
<dbReference type="GO" id="GO:0004045">
    <property type="term" value="F:peptidyl-tRNA hydrolase activity"/>
    <property type="evidence" value="ECO:0007669"/>
    <property type="project" value="UniProtKB-EC"/>
</dbReference>
<dbReference type="STRING" id="98765.A0A2R6NX39"/>
<dbReference type="AlphaFoldDB" id="A0A2R6NX39"/>
<dbReference type="InterPro" id="IPR036416">
    <property type="entry name" value="Pept_tRNA_hydro_sf"/>
</dbReference>
<dbReference type="InterPro" id="IPR018171">
    <property type="entry name" value="Pept_tRNA_hydro_CS"/>
</dbReference>
<dbReference type="Gene3D" id="3.40.50.1470">
    <property type="entry name" value="Peptidyl-tRNA hydrolase"/>
    <property type="match status" value="1"/>
</dbReference>
<organism evidence="6 7">
    <name type="scientific">Hermanssonia centrifuga</name>
    <dbReference type="NCBI Taxonomy" id="98765"/>
    <lineage>
        <taxon>Eukaryota</taxon>
        <taxon>Fungi</taxon>
        <taxon>Dikarya</taxon>
        <taxon>Basidiomycota</taxon>
        <taxon>Agaricomycotina</taxon>
        <taxon>Agaricomycetes</taxon>
        <taxon>Polyporales</taxon>
        <taxon>Meruliaceae</taxon>
        <taxon>Hermanssonia</taxon>
    </lineage>
</organism>
<accession>A0A2R6NX39</accession>